<dbReference type="InterPro" id="IPR002931">
    <property type="entry name" value="Transglutaminase-like"/>
</dbReference>
<name>A0A9X2BUQ2_9BACL</name>
<evidence type="ECO:0000313" key="3">
    <source>
        <dbReference type="EMBL" id="MCK8489321.1"/>
    </source>
</evidence>
<dbReference type="PANTHER" id="PTHR33490:SF3">
    <property type="entry name" value="CONSERVED INTEGRAL MEMBRANE PROTEIN"/>
    <property type="match status" value="1"/>
</dbReference>
<keyword evidence="1" id="KW-0472">Membrane</keyword>
<dbReference type="EMBL" id="JALPRK010000022">
    <property type="protein sequence ID" value="MCK8489321.1"/>
    <property type="molecule type" value="Genomic_DNA"/>
</dbReference>
<comment type="caution">
    <text evidence="3">The sequence shown here is derived from an EMBL/GenBank/DDBJ whole genome shotgun (WGS) entry which is preliminary data.</text>
</comment>
<feature type="domain" description="Transglutaminase-like" evidence="2">
    <location>
        <begin position="301"/>
        <end position="364"/>
    </location>
</feature>
<sequence>MKLDMTTLLQTLSEYNWITVLLLVVLLGSVLQGLVRGASRSAGRLFALLSGGVLSLIGIAVAIPLTMWVSPKAQVWLSALPLPERELARWEQVLYTLIMAIRDFPLMRFAVVFLLLYWLIRTLAGFAMLFFRGGSGLFGWLFSGGDRPASLLSRLTGAGIGAVIGAARCLMLIALLFIVVTVNPNSGFSRYVEASPVYQQGARTVIEPLTGNLIKEKLPVFTRSVEAELGSILQQKYEVIDANIPDSIELAAAEIAKGADTDEEKARRLYDWVGTRVSYDYDKVKDYEEKGIWHEQTPQMTFDTKRGVCIDYSRLYALMARSQGLQVKVVTGLGYDGQGGYGPHAWNEVFLPEKNTWVPLDSTWAKSGDWFNPPAFNETHVPDKLI</sequence>
<dbReference type="Gene3D" id="3.10.620.30">
    <property type="match status" value="1"/>
</dbReference>
<organism evidence="3 4">
    <name type="scientific">Paenibacillus mellifer</name>
    <dbReference type="NCBI Taxonomy" id="2937794"/>
    <lineage>
        <taxon>Bacteria</taxon>
        <taxon>Bacillati</taxon>
        <taxon>Bacillota</taxon>
        <taxon>Bacilli</taxon>
        <taxon>Bacillales</taxon>
        <taxon>Paenibacillaceae</taxon>
        <taxon>Paenibacillus</taxon>
    </lineage>
</organism>
<accession>A0A9X2BUQ2</accession>
<reference evidence="3" key="1">
    <citation type="submission" date="2022-04" db="EMBL/GenBank/DDBJ databases">
        <authorList>
            <person name="Seo M.-J."/>
        </authorList>
    </citation>
    <scope>NUCLEOTIDE SEQUENCE</scope>
    <source>
        <strain evidence="3">MBLB2552</strain>
    </source>
</reference>
<proteinExistence type="predicted"/>
<dbReference type="AlphaFoldDB" id="A0A9X2BUQ2"/>
<evidence type="ECO:0000313" key="4">
    <source>
        <dbReference type="Proteomes" id="UP001139534"/>
    </source>
</evidence>
<evidence type="ECO:0000259" key="2">
    <source>
        <dbReference type="SMART" id="SM00460"/>
    </source>
</evidence>
<feature type="transmembrane region" description="Helical" evidence="1">
    <location>
        <begin position="15"/>
        <end position="34"/>
    </location>
</feature>
<protein>
    <submittedName>
        <fullName evidence="3">Transglutaminase-like domain-containing protein</fullName>
    </submittedName>
</protein>
<dbReference type="PANTHER" id="PTHR33490">
    <property type="entry name" value="BLR5614 PROTEIN-RELATED"/>
    <property type="match status" value="1"/>
</dbReference>
<feature type="transmembrane region" description="Helical" evidence="1">
    <location>
        <begin position="155"/>
        <end position="180"/>
    </location>
</feature>
<keyword evidence="1" id="KW-1133">Transmembrane helix</keyword>
<dbReference type="SUPFAM" id="SSF54001">
    <property type="entry name" value="Cysteine proteinases"/>
    <property type="match status" value="1"/>
</dbReference>
<gene>
    <name evidence="3" type="ORF">M0651_19290</name>
</gene>
<dbReference type="Pfam" id="PF01841">
    <property type="entry name" value="Transglut_core"/>
    <property type="match status" value="1"/>
</dbReference>
<dbReference type="SMART" id="SM00460">
    <property type="entry name" value="TGc"/>
    <property type="match status" value="1"/>
</dbReference>
<keyword evidence="1" id="KW-0812">Transmembrane</keyword>
<keyword evidence="4" id="KW-1185">Reference proteome</keyword>
<dbReference type="RefSeq" id="WP_248553357.1">
    <property type="nucleotide sequence ID" value="NZ_JALPRK010000022.1"/>
</dbReference>
<dbReference type="InterPro" id="IPR038765">
    <property type="entry name" value="Papain-like_cys_pep_sf"/>
</dbReference>
<dbReference type="Proteomes" id="UP001139534">
    <property type="component" value="Unassembled WGS sequence"/>
</dbReference>
<feature type="transmembrane region" description="Helical" evidence="1">
    <location>
        <begin position="46"/>
        <end position="69"/>
    </location>
</feature>
<evidence type="ECO:0000256" key="1">
    <source>
        <dbReference type="SAM" id="Phobius"/>
    </source>
</evidence>